<dbReference type="Gene3D" id="3.30.420.10">
    <property type="entry name" value="Ribonuclease H-like superfamily/Ribonuclease H"/>
    <property type="match status" value="1"/>
</dbReference>
<evidence type="ECO:0000313" key="5">
    <source>
        <dbReference type="Proteomes" id="UP001331761"/>
    </source>
</evidence>
<sequence>MQPDEVPWHVMERVKQLEKEDRSEQPCCSKSLETPSCSKQKEIKSEPNIPVVPFGRLDFKYWGERRRGAPIPRNNADCHRFWRSLDDDDRPAINEKEASLGEERLITWIGEPQRAEKRCKARLSNGKLCPRMDLRKCPLHGLIVDRDDEGFPLVEMDEIEMAAAQAEQDHHEEQEYLRDLEAATGKSFVSKPKKTKKKKVKESTVRERLEQDDATSHTARATMGLLHERFEGKVTSRGGDINWPPRSCDLTPLDYFLWGFFLNRRSTQTNHKTLMTSMSTYATPS</sequence>
<feature type="domain" description="UV-stimulated scaffold protein A C-terminal" evidence="3">
    <location>
        <begin position="48"/>
        <end position="153"/>
    </location>
</feature>
<comment type="caution">
    <text evidence="4">The sequence shown here is derived from an EMBL/GenBank/DDBJ whole genome shotgun (WGS) entry which is preliminary data.</text>
</comment>
<dbReference type="GO" id="GO:0003676">
    <property type="term" value="F:nucleic acid binding"/>
    <property type="evidence" value="ECO:0007669"/>
    <property type="project" value="InterPro"/>
</dbReference>
<dbReference type="Pfam" id="PF09740">
    <property type="entry name" value="DUF2043"/>
    <property type="match status" value="1"/>
</dbReference>
<feature type="coiled-coil region" evidence="1">
    <location>
        <begin position="154"/>
        <end position="183"/>
    </location>
</feature>
<keyword evidence="1" id="KW-0175">Coiled coil</keyword>
<organism evidence="4 5">
    <name type="scientific">Trichostrongylus colubriformis</name>
    <name type="common">Black scour worm</name>
    <dbReference type="NCBI Taxonomy" id="6319"/>
    <lineage>
        <taxon>Eukaryota</taxon>
        <taxon>Metazoa</taxon>
        <taxon>Ecdysozoa</taxon>
        <taxon>Nematoda</taxon>
        <taxon>Chromadorea</taxon>
        <taxon>Rhabditida</taxon>
        <taxon>Rhabditina</taxon>
        <taxon>Rhabditomorpha</taxon>
        <taxon>Strongyloidea</taxon>
        <taxon>Trichostrongylidae</taxon>
        <taxon>Trichostrongylus</taxon>
    </lineage>
</organism>
<name>A0AAN8FR05_TRICO</name>
<dbReference type="GO" id="GO:0009411">
    <property type="term" value="P:response to UV"/>
    <property type="evidence" value="ECO:0007669"/>
    <property type="project" value="InterPro"/>
</dbReference>
<dbReference type="PANTHER" id="PTHR28670:SF1">
    <property type="entry name" value="UV-STIMULATED SCAFFOLD PROTEIN A"/>
    <property type="match status" value="1"/>
</dbReference>
<evidence type="ECO:0000256" key="2">
    <source>
        <dbReference type="SAM" id="MobiDB-lite"/>
    </source>
</evidence>
<dbReference type="InterPro" id="IPR018610">
    <property type="entry name" value="UVSSA"/>
</dbReference>
<dbReference type="GO" id="GO:0006283">
    <property type="term" value="P:transcription-coupled nucleotide-excision repair"/>
    <property type="evidence" value="ECO:0007669"/>
    <property type="project" value="TreeGrafter"/>
</dbReference>
<dbReference type="Proteomes" id="UP001331761">
    <property type="component" value="Unassembled WGS sequence"/>
</dbReference>
<feature type="compositionally biased region" description="Polar residues" evidence="2">
    <location>
        <begin position="26"/>
        <end position="38"/>
    </location>
</feature>
<reference evidence="4 5" key="1">
    <citation type="submission" date="2019-10" db="EMBL/GenBank/DDBJ databases">
        <title>Assembly and Annotation for the nematode Trichostrongylus colubriformis.</title>
        <authorList>
            <person name="Martin J."/>
        </authorList>
    </citation>
    <scope>NUCLEOTIDE SEQUENCE [LARGE SCALE GENOMIC DNA]</scope>
    <source>
        <strain evidence="4">G859</strain>
        <tissue evidence="4">Whole worm</tissue>
    </source>
</reference>
<dbReference type="InterPro" id="IPR049431">
    <property type="entry name" value="UVSSA_C"/>
</dbReference>
<dbReference type="GO" id="GO:0005694">
    <property type="term" value="C:chromosome"/>
    <property type="evidence" value="ECO:0007669"/>
    <property type="project" value="TreeGrafter"/>
</dbReference>
<feature type="non-terminal residue" evidence="4">
    <location>
        <position position="285"/>
    </location>
</feature>
<dbReference type="PANTHER" id="PTHR28670">
    <property type="entry name" value="UV-STIMULATED SCAFFOLD PROTEIN A"/>
    <property type="match status" value="1"/>
</dbReference>
<dbReference type="GO" id="GO:0000993">
    <property type="term" value="F:RNA polymerase II complex binding"/>
    <property type="evidence" value="ECO:0007669"/>
    <property type="project" value="TreeGrafter"/>
</dbReference>
<dbReference type="InterPro" id="IPR036397">
    <property type="entry name" value="RNaseH_sf"/>
</dbReference>
<accession>A0AAN8FR05</accession>
<evidence type="ECO:0000313" key="4">
    <source>
        <dbReference type="EMBL" id="KAK5983377.1"/>
    </source>
</evidence>
<evidence type="ECO:0000259" key="3">
    <source>
        <dbReference type="Pfam" id="PF09740"/>
    </source>
</evidence>
<proteinExistence type="predicted"/>
<keyword evidence="5" id="KW-1185">Reference proteome</keyword>
<dbReference type="EMBL" id="WIXE01004052">
    <property type="protein sequence ID" value="KAK5983377.1"/>
    <property type="molecule type" value="Genomic_DNA"/>
</dbReference>
<gene>
    <name evidence="4" type="ORF">GCK32_008868</name>
</gene>
<dbReference type="AlphaFoldDB" id="A0AAN8FR05"/>
<feature type="region of interest" description="Disordered" evidence="2">
    <location>
        <begin position="17"/>
        <end position="43"/>
    </location>
</feature>
<protein>
    <recommendedName>
        <fullName evidence="3">UV-stimulated scaffold protein A C-terminal domain-containing protein</fullName>
    </recommendedName>
</protein>
<evidence type="ECO:0000256" key="1">
    <source>
        <dbReference type="SAM" id="Coils"/>
    </source>
</evidence>